<gene>
    <name evidence="1" type="ORF">LCGC14_1537360</name>
</gene>
<organism evidence="1">
    <name type="scientific">marine sediment metagenome</name>
    <dbReference type="NCBI Taxonomy" id="412755"/>
    <lineage>
        <taxon>unclassified sequences</taxon>
        <taxon>metagenomes</taxon>
        <taxon>ecological metagenomes</taxon>
    </lineage>
</organism>
<dbReference type="AlphaFoldDB" id="A0A0F9IU64"/>
<name>A0A0F9IU64_9ZZZZ</name>
<proteinExistence type="predicted"/>
<dbReference type="EMBL" id="LAZR01011592">
    <property type="protein sequence ID" value="KKM60873.1"/>
    <property type="molecule type" value="Genomic_DNA"/>
</dbReference>
<reference evidence="1" key="1">
    <citation type="journal article" date="2015" name="Nature">
        <title>Complex archaea that bridge the gap between prokaryotes and eukaryotes.</title>
        <authorList>
            <person name="Spang A."/>
            <person name="Saw J.H."/>
            <person name="Jorgensen S.L."/>
            <person name="Zaremba-Niedzwiedzka K."/>
            <person name="Martijn J."/>
            <person name="Lind A.E."/>
            <person name="van Eijk R."/>
            <person name="Schleper C."/>
            <person name="Guy L."/>
            <person name="Ettema T.J."/>
        </authorList>
    </citation>
    <scope>NUCLEOTIDE SEQUENCE</scope>
</reference>
<protein>
    <submittedName>
        <fullName evidence="1">Uncharacterized protein</fullName>
    </submittedName>
</protein>
<comment type="caution">
    <text evidence="1">The sequence shown here is derived from an EMBL/GenBank/DDBJ whole genome shotgun (WGS) entry which is preliminary data.</text>
</comment>
<accession>A0A0F9IU64</accession>
<evidence type="ECO:0000313" key="1">
    <source>
        <dbReference type="EMBL" id="KKM60873.1"/>
    </source>
</evidence>
<sequence>MTELGEREGQCYRLAGRYVMDNRDAVLVHTTLFSPTLGHRMSHAFVEITPDMVWEPVTDQVFLKGTLFPKYEVEEDARYTADEMSRLLVTNNHWGPWEKEGDNEGS</sequence>